<keyword evidence="2" id="KW-1133">Transmembrane helix</keyword>
<evidence type="ECO:0000256" key="1">
    <source>
        <dbReference type="SAM" id="Coils"/>
    </source>
</evidence>
<feature type="transmembrane region" description="Helical" evidence="2">
    <location>
        <begin position="102"/>
        <end position="124"/>
    </location>
</feature>
<proteinExistence type="predicted"/>
<feature type="coiled-coil region" evidence="1">
    <location>
        <begin position="55"/>
        <end position="89"/>
    </location>
</feature>
<organism evidence="3 4">
    <name type="scientific">Granulicella pectinivorans</name>
    <dbReference type="NCBI Taxonomy" id="474950"/>
    <lineage>
        <taxon>Bacteria</taxon>
        <taxon>Pseudomonadati</taxon>
        <taxon>Acidobacteriota</taxon>
        <taxon>Terriglobia</taxon>
        <taxon>Terriglobales</taxon>
        <taxon>Acidobacteriaceae</taxon>
        <taxon>Granulicella</taxon>
    </lineage>
</organism>
<dbReference type="Proteomes" id="UP000199024">
    <property type="component" value="Unassembled WGS sequence"/>
</dbReference>
<dbReference type="AlphaFoldDB" id="A0A1I6LYR7"/>
<evidence type="ECO:0000313" key="3">
    <source>
        <dbReference type="EMBL" id="SFS08619.1"/>
    </source>
</evidence>
<dbReference type="STRING" id="474950.SAMN05421771_1511"/>
<keyword evidence="2" id="KW-0472">Membrane</keyword>
<protein>
    <submittedName>
        <fullName evidence="3">Uncharacterized protein</fullName>
    </submittedName>
</protein>
<evidence type="ECO:0000313" key="4">
    <source>
        <dbReference type="Proteomes" id="UP000199024"/>
    </source>
</evidence>
<reference evidence="3 4" key="1">
    <citation type="submission" date="2016-10" db="EMBL/GenBank/DDBJ databases">
        <authorList>
            <person name="de Groot N.N."/>
        </authorList>
    </citation>
    <scope>NUCLEOTIDE SEQUENCE [LARGE SCALE GENOMIC DNA]</scope>
    <source>
        <strain evidence="3 4">DSM 21001</strain>
    </source>
</reference>
<dbReference type="OrthoDB" id="122548at2"/>
<keyword evidence="4" id="KW-1185">Reference proteome</keyword>
<sequence length="126" mass="13868">MWPKLLELLPHLTRLVPMLERYLNSRQVKDRENEAALMALAETVRGDLGQVTAAHAGLYRQLQGLSAQIAVLEEELKATRAAAERAEAAAFLPDKNLESMMVWVKGGVLGIGGMMILALILLIARH</sequence>
<gene>
    <name evidence="3" type="ORF">SAMN05421771_1511</name>
</gene>
<evidence type="ECO:0000256" key="2">
    <source>
        <dbReference type="SAM" id="Phobius"/>
    </source>
</evidence>
<keyword evidence="1" id="KW-0175">Coiled coil</keyword>
<name>A0A1I6LYR7_9BACT</name>
<accession>A0A1I6LYR7</accession>
<dbReference type="RefSeq" id="WP_089838070.1">
    <property type="nucleotide sequence ID" value="NZ_FOZL01000001.1"/>
</dbReference>
<keyword evidence="2" id="KW-0812">Transmembrane</keyword>
<dbReference type="EMBL" id="FOZL01000001">
    <property type="protein sequence ID" value="SFS08619.1"/>
    <property type="molecule type" value="Genomic_DNA"/>
</dbReference>